<evidence type="ECO:0000256" key="1">
    <source>
        <dbReference type="SAM" id="MobiDB-lite"/>
    </source>
</evidence>
<keyword evidence="6" id="KW-1185">Reference proteome</keyword>
<evidence type="ECO:0000313" key="4">
    <source>
        <dbReference type="EMBL" id="PLW46372.1"/>
    </source>
</evidence>
<name>A0A2N5W8P3_9BASI</name>
<accession>A0A2N5W8P3</accession>
<reference evidence="6 7" key="1">
    <citation type="submission" date="2017-11" db="EMBL/GenBank/DDBJ databases">
        <title>De novo assembly and phasing of dikaryotic genomes from two isolates of Puccinia coronata f. sp. avenae, the causal agent of oat crown rust.</title>
        <authorList>
            <person name="Miller M.E."/>
            <person name="Zhang Y."/>
            <person name="Omidvar V."/>
            <person name="Sperschneider J."/>
            <person name="Schwessinger B."/>
            <person name="Raley C."/>
            <person name="Palmer J.M."/>
            <person name="Garnica D."/>
            <person name="Upadhyaya N."/>
            <person name="Rathjen J."/>
            <person name="Taylor J.M."/>
            <person name="Park R.F."/>
            <person name="Dodds P.N."/>
            <person name="Hirsch C.D."/>
            <person name="Kianian S.F."/>
            <person name="Figueroa M."/>
        </authorList>
    </citation>
    <scope>NUCLEOTIDE SEQUENCE [LARGE SCALE GENOMIC DNA]</scope>
    <source>
        <strain evidence="5">12NC29</strain>
        <strain evidence="3">12SD80</strain>
    </source>
</reference>
<feature type="region of interest" description="Disordered" evidence="1">
    <location>
        <begin position="1"/>
        <end position="27"/>
    </location>
</feature>
<gene>
    <name evidence="5" type="ORF">PCANC_00098</name>
    <name evidence="2" type="ORF">PCANC_25993</name>
    <name evidence="4" type="ORF">PCASD_05462</name>
    <name evidence="3" type="ORF">PCASD_21100</name>
</gene>
<dbReference type="EMBL" id="PGCJ01001124">
    <property type="protein sequence ID" value="PLW09089.1"/>
    <property type="molecule type" value="Genomic_DNA"/>
</dbReference>
<evidence type="ECO:0000313" key="2">
    <source>
        <dbReference type="EMBL" id="PLW09089.1"/>
    </source>
</evidence>
<comment type="caution">
    <text evidence="5">The sequence shown here is derived from an EMBL/GenBank/DDBJ whole genome shotgun (WGS) entry which is preliminary data.</text>
</comment>
<sequence>MSIGRAVASDKWSELNTSPSPAGGNLRGEVALRASGFAPLPASGRRRTSVKFAGGVALTQAHWLGSAGNRKPAKRLPKAPEGRRSTEVNDFGVAARR</sequence>
<evidence type="ECO:0000313" key="3">
    <source>
        <dbReference type="EMBL" id="PLW19580.1"/>
    </source>
</evidence>
<proteinExistence type="predicted"/>
<dbReference type="EMBL" id="PGCI01000712">
    <property type="protein sequence ID" value="PLW19580.1"/>
    <property type="molecule type" value="Genomic_DNA"/>
</dbReference>
<dbReference type="AlphaFoldDB" id="A0A2N5W8P3"/>
<evidence type="ECO:0000313" key="7">
    <source>
        <dbReference type="Proteomes" id="UP000235392"/>
    </source>
</evidence>
<dbReference type="EMBL" id="PGCJ01000002">
    <property type="protein sequence ID" value="PLW58597.1"/>
    <property type="molecule type" value="Genomic_DNA"/>
</dbReference>
<dbReference type="EMBL" id="PGCI01000040">
    <property type="protein sequence ID" value="PLW46372.1"/>
    <property type="molecule type" value="Genomic_DNA"/>
</dbReference>
<dbReference type="Proteomes" id="UP000235392">
    <property type="component" value="Unassembled WGS sequence"/>
</dbReference>
<feature type="region of interest" description="Disordered" evidence="1">
    <location>
        <begin position="65"/>
        <end position="97"/>
    </location>
</feature>
<organism evidence="5 6">
    <name type="scientific">Puccinia coronata f. sp. avenae</name>
    <dbReference type="NCBI Taxonomy" id="200324"/>
    <lineage>
        <taxon>Eukaryota</taxon>
        <taxon>Fungi</taxon>
        <taxon>Dikarya</taxon>
        <taxon>Basidiomycota</taxon>
        <taxon>Pucciniomycotina</taxon>
        <taxon>Pucciniomycetes</taxon>
        <taxon>Pucciniales</taxon>
        <taxon>Pucciniaceae</taxon>
        <taxon>Puccinia</taxon>
    </lineage>
</organism>
<dbReference type="Proteomes" id="UP000235388">
    <property type="component" value="Unassembled WGS sequence"/>
</dbReference>
<evidence type="ECO:0000313" key="5">
    <source>
        <dbReference type="EMBL" id="PLW58597.1"/>
    </source>
</evidence>
<evidence type="ECO:0000313" key="6">
    <source>
        <dbReference type="Proteomes" id="UP000235388"/>
    </source>
</evidence>
<protein>
    <submittedName>
        <fullName evidence="5">Uncharacterized protein</fullName>
    </submittedName>
</protein>
<feature type="compositionally biased region" description="Basic and acidic residues" evidence="1">
    <location>
        <begin position="78"/>
        <end position="87"/>
    </location>
</feature>